<keyword evidence="1" id="KW-0472">Membrane</keyword>
<dbReference type="RefSeq" id="WP_191037514.1">
    <property type="nucleotide sequence ID" value="NZ_JACXAA010000001.1"/>
</dbReference>
<dbReference type="Proteomes" id="UP000653797">
    <property type="component" value="Unassembled WGS sequence"/>
</dbReference>
<evidence type="ECO:0000313" key="4">
    <source>
        <dbReference type="Proteomes" id="UP000653797"/>
    </source>
</evidence>
<dbReference type="AlphaFoldDB" id="A0A927AY24"/>
<keyword evidence="1" id="KW-0812">Transmembrane</keyword>
<reference evidence="3" key="1">
    <citation type="submission" date="2020-09" db="EMBL/GenBank/DDBJ databases">
        <authorList>
            <person name="Kim M.K."/>
        </authorList>
    </citation>
    <scope>NUCLEOTIDE SEQUENCE</scope>
    <source>
        <strain evidence="3">BT704</strain>
    </source>
</reference>
<feature type="transmembrane region" description="Helical" evidence="1">
    <location>
        <begin position="20"/>
        <end position="39"/>
    </location>
</feature>
<keyword evidence="4" id="KW-1185">Reference proteome</keyword>
<proteinExistence type="predicted"/>
<organism evidence="3 4">
    <name type="scientific">Spirosoma validum</name>
    <dbReference type="NCBI Taxonomy" id="2771355"/>
    <lineage>
        <taxon>Bacteria</taxon>
        <taxon>Pseudomonadati</taxon>
        <taxon>Bacteroidota</taxon>
        <taxon>Cytophagia</taxon>
        <taxon>Cytophagales</taxon>
        <taxon>Cytophagaceae</taxon>
        <taxon>Spirosoma</taxon>
    </lineage>
</organism>
<keyword evidence="1" id="KW-1133">Transmembrane helix</keyword>
<evidence type="ECO:0000256" key="1">
    <source>
        <dbReference type="SAM" id="Phobius"/>
    </source>
</evidence>
<dbReference type="Pfam" id="PF13559">
    <property type="entry name" value="DUF4129"/>
    <property type="match status" value="1"/>
</dbReference>
<dbReference type="InterPro" id="IPR025403">
    <property type="entry name" value="TgpA-like_C"/>
</dbReference>
<sequence>MMKRINTQFCRNPRRFVFPLHVVLFITTLLFFGTCDLYAQKAAAPDDRASTHVRYPAPDHLRDLQTDHNYQYGHEAPPPENPIARLFAWLFGKFAKFLASDAYQNVWQYVVLAAIAGLVIYLLIKAEALNFLFPKKALSDRLNYENLAENIHEINFDAAVDEAVTQRNFRLAVRLLYLQILKRLTDSNLIDYKSDKTNRQYVYELAKSPVQADFEQLTRQFEFVWYGDFPVDDSRFQQISQHFREFNRTLSSSTPVN</sequence>
<dbReference type="EMBL" id="JACXAA010000001">
    <property type="protein sequence ID" value="MBD2751889.1"/>
    <property type="molecule type" value="Genomic_DNA"/>
</dbReference>
<feature type="domain" description="Protein-glutamine gamma-glutamyltransferase-like C-terminal" evidence="2">
    <location>
        <begin position="176"/>
        <end position="244"/>
    </location>
</feature>
<protein>
    <submittedName>
        <fullName evidence="3">DUF4129 domain-containing protein</fullName>
    </submittedName>
</protein>
<name>A0A927AY24_9BACT</name>
<gene>
    <name evidence="3" type="ORF">IC230_03225</name>
</gene>
<evidence type="ECO:0000259" key="2">
    <source>
        <dbReference type="Pfam" id="PF13559"/>
    </source>
</evidence>
<evidence type="ECO:0000313" key="3">
    <source>
        <dbReference type="EMBL" id="MBD2751889.1"/>
    </source>
</evidence>
<accession>A0A927AY24</accession>
<feature type="transmembrane region" description="Helical" evidence="1">
    <location>
        <begin position="106"/>
        <end position="124"/>
    </location>
</feature>
<comment type="caution">
    <text evidence="3">The sequence shown here is derived from an EMBL/GenBank/DDBJ whole genome shotgun (WGS) entry which is preliminary data.</text>
</comment>